<evidence type="ECO:0000256" key="1">
    <source>
        <dbReference type="ARBA" id="ARBA00004196"/>
    </source>
</evidence>
<dbReference type="GO" id="GO:0003677">
    <property type="term" value="F:DNA binding"/>
    <property type="evidence" value="ECO:0007669"/>
    <property type="project" value="InterPro"/>
</dbReference>
<dbReference type="Gene3D" id="2.40.420.20">
    <property type="match status" value="1"/>
</dbReference>
<dbReference type="Gene3D" id="2.40.30.170">
    <property type="match status" value="1"/>
</dbReference>
<dbReference type="InterPro" id="IPR007627">
    <property type="entry name" value="RNA_pol_sigma70_r2"/>
</dbReference>
<feature type="domain" description="RNA polymerase sigma-70 region 2" evidence="6">
    <location>
        <begin position="49"/>
        <end position="116"/>
    </location>
</feature>
<dbReference type="Gene3D" id="1.10.1740.10">
    <property type="match status" value="1"/>
</dbReference>
<comment type="subcellular location">
    <subcellularLocation>
        <location evidence="1">Cell envelope</location>
    </subcellularLocation>
</comment>
<keyword evidence="3 4" id="KW-0175">Coiled coil</keyword>
<protein>
    <submittedName>
        <fullName evidence="10">ECF RNA polymerase sigma factor SigE</fullName>
    </submittedName>
</protein>
<evidence type="ECO:0000259" key="6">
    <source>
        <dbReference type="Pfam" id="PF04542"/>
    </source>
</evidence>
<evidence type="ECO:0000259" key="7">
    <source>
        <dbReference type="Pfam" id="PF08281"/>
    </source>
</evidence>
<dbReference type="NCBIfam" id="TIGR02937">
    <property type="entry name" value="sigma70-ECF"/>
    <property type="match status" value="1"/>
</dbReference>
<dbReference type="Pfam" id="PF04542">
    <property type="entry name" value="Sigma70_r2"/>
    <property type="match status" value="1"/>
</dbReference>
<comment type="similarity">
    <text evidence="2">Belongs to the membrane fusion protein (MFP) (TC 8.A.1) family.</text>
</comment>
<reference evidence="11" key="1">
    <citation type="submission" date="2016-12" db="EMBL/GenBank/DDBJ databases">
        <title>Comparative genomics of four Isosphaeraceae planctomycetes: a common pool of plasmids and glycoside hydrolase genes.</title>
        <authorList>
            <person name="Ivanova A."/>
        </authorList>
    </citation>
    <scope>NUCLEOTIDE SEQUENCE [LARGE SCALE GENOMIC DNA]</scope>
    <source>
        <strain evidence="11">PX4</strain>
    </source>
</reference>
<dbReference type="InterPro" id="IPR050465">
    <property type="entry name" value="UPF0194_transport"/>
</dbReference>
<evidence type="ECO:0000313" key="11">
    <source>
        <dbReference type="Proteomes" id="UP000186309"/>
    </source>
</evidence>
<feature type="domain" description="CzcB-like C-terminal circularly permuted SH3-like" evidence="8">
    <location>
        <begin position="667"/>
        <end position="720"/>
    </location>
</feature>
<feature type="region of interest" description="Disordered" evidence="5">
    <location>
        <begin position="726"/>
        <end position="746"/>
    </location>
</feature>
<dbReference type="PRINTS" id="PR01490">
    <property type="entry name" value="RTXTOXIND"/>
</dbReference>
<dbReference type="Pfam" id="PF25990">
    <property type="entry name" value="Beta-barrel_YknX"/>
    <property type="match status" value="1"/>
</dbReference>
<evidence type="ECO:0000259" key="9">
    <source>
        <dbReference type="Pfam" id="PF25990"/>
    </source>
</evidence>
<evidence type="ECO:0000256" key="5">
    <source>
        <dbReference type="SAM" id="MobiDB-lite"/>
    </source>
</evidence>
<dbReference type="CDD" id="cd06171">
    <property type="entry name" value="Sigma70_r4"/>
    <property type="match status" value="1"/>
</dbReference>
<dbReference type="GO" id="GO:0016020">
    <property type="term" value="C:membrane"/>
    <property type="evidence" value="ECO:0007669"/>
    <property type="project" value="InterPro"/>
</dbReference>
<accession>A0A1U7CR11</accession>
<dbReference type="GO" id="GO:0030313">
    <property type="term" value="C:cell envelope"/>
    <property type="evidence" value="ECO:0007669"/>
    <property type="project" value="UniProtKB-SubCell"/>
</dbReference>
<dbReference type="SUPFAM" id="SSF88659">
    <property type="entry name" value="Sigma3 and sigma4 domains of RNA polymerase sigma factors"/>
    <property type="match status" value="1"/>
</dbReference>
<dbReference type="PANTHER" id="PTHR32347:SF23">
    <property type="entry name" value="BLL5650 PROTEIN"/>
    <property type="match status" value="1"/>
</dbReference>
<evidence type="ECO:0000259" key="8">
    <source>
        <dbReference type="Pfam" id="PF25975"/>
    </source>
</evidence>
<dbReference type="InterPro" id="IPR006143">
    <property type="entry name" value="RND_pump_MFP"/>
</dbReference>
<keyword evidence="11" id="KW-1185">Reference proteome</keyword>
<feature type="domain" description="YknX-like beta-barrel" evidence="9">
    <location>
        <begin position="579"/>
        <end position="657"/>
    </location>
</feature>
<evidence type="ECO:0000256" key="3">
    <source>
        <dbReference type="ARBA" id="ARBA00023054"/>
    </source>
</evidence>
<sequence length="746" mass="79914">MAGDLKGLYRGQVRTLFDAGTVTGLTDGQLLERFATRRGEASELAFTALVERHGPMVLRACRGVLRDDHEAMDAFQATFLVLARKGGSLWVRDSLGPWLHRVACRAAGRAKRAAARRLASEKKAVEMAVHNNVDADRDDLAAVIHEEVDRLPERYRSAVVLCDLEGRTCEDAARHLGCPVGTVGSRLSRGRERLRDRLTRRGLATGMLAWQGPREPLPAELVGATVAAATRFVSIQAASQGPAATLALGVIKSMAISSWWKAASILLVVTASTSGVVSIAGRGAGVEKGAPDDTLQAASADVGLAVEVKPGKFSVVIKERGSLEASRNNDVSSKVEQNTAIRMILPEGTRVKKGQLVCELDSAGLKRILTSERTAVEKAENAYGSAKLAREVAEIALKEYVDGIYPQDHASALGEVRLAQSAVKRAEERLKRTRSARERLNTILAGREAVTPSDVAAELDVADRLDAAEQAVPREQMAVEVGQNKLVVLEKFTKDKTAKQLSSEIAKAGADESSKKTALESAKGIVASLERQVADCEIHAPSDGILVLADYQNRPSIKEGVVVTYGQKLFSIPDLTSIRVAARIHESIVDQLKPGQTARIRVDAFPNESFSGLVEAVAPRPDARSSFGSGAKSYTSNVTITKGLPDLRPGMTAEVEILVAALDDVLSVPVQAVVQYDDKDHVAVKTPDGKLDWREVKLGIANSQAVEVKEGLKAGEAVVIEPVPLLSEEQKRKASTPTAPAAGRKR</sequence>
<dbReference type="AlphaFoldDB" id="A0A1U7CR11"/>
<dbReference type="Gene3D" id="1.10.287.470">
    <property type="entry name" value="Helix hairpin bin"/>
    <property type="match status" value="1"/>
</dbReference>
<dbReference type="Gene3D" id="2.40.50.100">
    <property type="match status" value="1"/>
</dbReference>
<organism evidence="10 11">
    <name type="scientific">Paludisphaera borealis</name>
    <dbReference type="NCBI Taxonomy" id="1387353"/>
    <lineage>
        <taxon>Bacteria</taxon>
        <taxon>Pseudomonadati</taxon>
        <taxon>Planctomycetota</taxon>
        <taxon>Planctomycetia</taxon>
        <taxon>Isosphaerales</taxon>
        <taxon>Isosphaeraceae</taxon>
        <taxon>Paludisphaera</taxon>
    </lineage>
</organism>
<evidence type="ECO:0000256" key="2">
    <source>
        <dbReference type="ARBA" id="ARBA00009477"/>
    </source>
</evidence>
<dbReference type="InterPro" id="IPR036388">
    <property type="entry name" value="WH-like_DNA-bd_sf"/>
</dbReference>
<dbReference type="InterPro" id="IPR058649">
    <property type="entry name" value="CzcB_C"/>
</dbReference>
<dbReference type="GO" id="GO:0022857">
    <property type="term" value="F:transmembrane transporter activity"/>
    <property type="evidence" value="ECO:0007669"/>
    <property type="project" value="InterPro"/>
</dbReference>
<dbReference type="InterPro" id="IPR013324">
    <property type="entry name" value="RNA_pol_sigma_r3/r4-like"/>
</dbReference>
<evidence type="ECO:0000256" key="4">
    <source>
        <dbReference type="SAM" id="Coils"/>
    </source>
</evidence>
<dbReference type="InterPro" id="IPR013325">
    <property type="entry name" value="RNA_pol_sigma_r2"/>
</dbReference>
<dbReference type="InterPro" id="IPR058636">
    <property type="entry name" value="Beta-barrel_YknX"/>
</dbReference>
<dbReference type="Proteomes" id="UP000186309">
    <property type="component" value="Chromosome"/>
</dbReference>
<proteinExistence type="inferred from homology"/>
<dbReference type="Gene3D" id="1.10.10.10">
    <property type="entry name" value="Winged helix-like DNA-binding domain superfamily/Winged helix DNA-binding domain"/>
    <property type="match status" value="1"/>
</dbReference>
<dbReference type="NCBIfam" id="TIGR01730">
    <property type="entry name" value="RND_mfp"/>
    <property type="match status" value="1"/>
</dbReference>
<dbReference type="InterPro" id="IPR013249">
    <property type="entry name" value="RNA_pol_sigma70_r4_t2"/>
</dbReference>
<dbReference type="KEGG" id="pbor:BSF38_02850"/>
<dbReference type="PANTHER" id="PTHR32347">
    <property type="entry name" value="EFFLUX SYSTEM COMPONENT YKNX-RELATED"/>
    <property type="match status" value="1"/>
</dbReference>
<feature type="domain" description="RNA polymerase sigma factor 70 region 4 type 2" evidence="7">
    <location>
        <begin position="144"/>
        <end position="194"/>
    </location>
</feature>
<dbReference type="GO" id="GO:0006352">
    <property type="term" value="P:DNA-templated transcription initiation"/>
    <property type="evidence" value="ECO:0007669"/>
    <property type="project" value="InterPro"/>
</dbReference>
<dbReference type="EMBL" id="CP019082">
    <property type="protein sequence ID" value="APW61336.1"/>
    <property type="molecule type" value="Genomic_DNA"/>
</dbReference>
<evidence type="ECO:0000313" key="10">
    <source>
        <dbReference type="EMBL" id="APW61336.1"/>
    </source>
</evidence>
<dbReference type="Pfam" id="PF08281">
    <property type="entry name" value="Sigma70_r4_2"/>
    <property type="match status" value="1"/>
</dbReference>
<dbReference type="GO" id="GO:0016987">
    <property type="term" value="F:sigma factor activity"/>
    <property type="evidence" value="ECO:0007669"/>
    <property type="project" value="InterPro"/>
</dbReference>
<dbReference type="STRING" id="1387353.BSF38_02850"/>
<feature type="coiled-coil region" evidence="4">
    <location>
        <begin position="416"/>
        <end position="443"/>
    </location>
</feature>
<dbReference type="RefSeq" id="WP_076346608.1">
    <property type="nucleotide sequence ID" value="NZ_CP019082.1"/>
</dbReference>
<dbReference type="InterPro" id="IPR014284">
    <property type="entry name" value="RNA_pol_sigma-70_dom"/>
</dbReference>
<name>A0A1U7CR11_9BACT</name>
<dbReference type="Pfam" id="PF25975">
    <property type="entry name" value="CzcB_C"/>
    <property type="match status" value="1"/>
</dbReference>
<gene>
    <name evidence="10" type="primary">sigE_12</name>
    <name evidence="10" type="ORF">BSF38_02850</name>
</gene>
<dbReference type="SUPFAM" id="SSF88946">
    <property type="entry name" value="Sigma2 domain of RNA polymerase sigma factors"/>
    <property type="match status" value="1"/>
</dbReference>